<feature type="repeat" description="Solcar" evidence="15">
    <location>
        <begin position="523"/>
        <end position="611"/>
    </location>
</feature>
<dbReference type="PANTHER" id="PTHR45678:SF9">
    <property type="entry name" value="CALCIUM-BINDING MITOCHONDRIAL CARRIER PROTEIN ARALAR1"/>
    <property type="match status" value="1"/>
</dbReference>
<evidence type="ECO:0000256" key="15">
    <source>
        <dbReference type="PROSITE-ProRule" id="PRU00282"/>
    </source>
</evidence>
<evidence type="ECO:0000256" key="10">
    <source>
        <dbReference type="ARBA" id="ARBA00023136"/>
    </source>
</evidence>
<evidence type="ECO:0000259" key="16">
    <source>
        <dbReference type="PROSITE" id="PS50222"/>
    </source>
</evidence>
<dbReference type="Proteomes" id="UP000182444">
    <property type="component" value="Chromosome 1D"/>
</dbReference>
<dbReference type="VEuPathDB" id="FungiDB:YALI1_D34529g"/>
<keyword evidence="9" id="KW-0496">Mitochondrion</keyword>
<reference evidence="17 18" key="1">
    <citation type="journal article" date="2016" name="PLoS ONE">
        <title>Sequence Assembly of Yarrowia lipolytica Strain W29/CLIB89 Shows Transposable Element Diversity.</title>
        <authorList>
            <person name="Magnan C."/>
            <person name="Yu J."/>
            <person name="Chang I."/>
            <person name="Jahn E."/>
            <person name="Kanomata Y."/>
            <person name="Wu J."/>
            <person name="Zeller M."/>
            <person name="Oakes M."/>
            <person name="Baldi P."/>
            <person name="Sandmeyer S."/>
        </authorList>
    </citation>
    <scope>NUCLEOTIDE SEQUENCE [LARGE SCALE GENOMIC DNA]</scope>
    <source>
        <strain evidence="18">CLIB89(W29)</strain>
    </source>
</reference>
<gene>
    <name evidence="17" type="ORF">YALI1_D34529g</name>
</gene>
<dbReference type="PANTHER" id="PTHR45678">
    <property type="entry name" value="MITOCHONDRIAL 2-OXODICARBOXYLATE CARRIER 1-RELATED"/>
    <property type="match status" value="1"/>
</dbReference>
<feature type="domain" description="EF-hand" evidence="16">
    <location>
        <begin position="71"/>
        <end position="106"/>
    </location>
</feature>
<comment type="similarity">
    <text evidence="2">Belongs to the mitochondrial carrier (TC 2.A.29) family.</text>
</comment>
<dbReference type="VEuPathDB" id="FungiDB:YALI0_D26147g"/>
<dbReference type="FunFam" id="1.50.40.10:FF:000004">
    <property type="entry name" value="Calcium-binding mitochondrial carrier protein Aralar1"/>
    <property type="match status" value="1"/>
</dbReference>
<dbReference type="SMART" id="SM00054">
    <property type="entry name" value="EFh"/>
    <property type="match status" value="3"/>
</dbReference>
<organism evidence="17 18">
    <name type="scientific">Yarrowia lipolytica</name>
    <name type="common">Candida lipolytica</name>
    <dbReference type="NCBI Taxonomy" id="4952"/>
    <lineage>
        <taxon>Eukaryota</taxon>
        <taxon>Fungi</taxon>
        <taxon>Dikarya</taxon>
        <taxon>Ascomycota</taxon>
        <taxon>Saccharomycotina</taxon>
        <taxon>Dipodascomycetes</taxon>
        <taxon>Dipodascales</taxon>
        <taxon>Dipodascales incertae sedis</taxon>
        <taxon>Yarrowia</taxon>
    </lineage>
</organism>
<evidence type="ECO:0000256" key="1">
    <source>
        <dbReference type="ARBA" id="ARBA00004448"/>
    </source>
</evidence>
<comment type="function">
    <text evidence="12">Calcium-dependent mitochondrial aspartate and glutamate carrier. Transport of glutamate in mitochondria is required for mitochondrial transamination reactions and ornithine synthesis. Plays also a role in malate-aspartate NADH shuttle, which is critical for growth on acetate and fatty acids.</text>
</comment>
<dbReference type="RefSeq" id="XP_503302.2">
    <property type="nucleotide sequence ID" value="XM_503302.3"/>
</dbReference>
<dbReference type="EMBL" id="CP017556">
    <property type="protein sequence ID" value="AOW04667.1"/>
    <property type="molecule type" value="Genomic_DNA"/>
</dbReference>
<keyword evidence="5" id="KW-0677">Repeat</keyword>
<dbReference type="PROSITE" id="PS50920">
    <property type="entry name" value="SOLCAR"/>
    <property type="match status" value="3"/>
</dbReference>
<dbReference type="GO" id="GO:0043490">
    <property type="term" value="P:malate-aspartate shuttle"/>
    <property type="evidence" value="ECO:0007669"/>
    <property type="project" value="TreeGrafter"/>
</dbReference>
<dbReference type="GO" id="GO:0015183">
    <property type="term" value="F:L-aspartate transmembrane transporter activity"/>
    <property type="evidence" value="ECO:0007669"/>
    <property type="project" value="TreeGrafter"/>
</dbReference>
<evidence type="ECO:0000256" key="12">
    <source>
        <dbReference type="ARBA" id="ARBA00059916"/>
    </source>
</evidence>
<keyword evidence="10 15" id="KW-0472">Membrane</keyword>
<dbReference type="GO" id="GO:0005743">
    <property type="term" value="C:mitochondrial inner membrane"/>
    <property type="evidence" value="ECO:0007669"/>
    <property type="project" value="UniProtKB-SubCell"/>
</dbReference>
<dbReference type="InterPro" id="IPR023395">
    <property type="entry name" value="MCP_dom_sf"/>
</dbReference>
<dbReference type="GO" id="GO:0005313">
    <property type="term" value="F:L-glutamate transmembrane transporter activity"/>
    <property type="evidence" value="ECO:0007669"/>
    <property type="project" value="TreeGrafter"/>
</dbReference>
<dbReference type="GeneID" id="2910224"/>
<evidence type="ECO:0000256" key="6">
    <source>
        <dbReference type="ARBA" id="ARBA00022792"/>
    </source>
</evidence>
<dbReference type="InterPro" id="IPR002048">
    <property type="entry name" value="EF_hand_dom"/>
</dbReference>
<evidence type="ECO:0000313" key="17">
    <source>
        <dbReference type="EMBL" id="AOW04667.1"/>
    </source>
</evidence>
<dbReference type="InterPro" id="IPR002067">
    <property type="entry name" value="MCP"/>
</dbReference>
<evidence type="ECO:0000256" key="4">
    <source>
        <dbReference type="ARBA" id="ARBA00022692"/>
    </source>
</evidence>
<dbReference type="PROSITE" id="PS50222">
    <property type="entry name" value="EF_HAND_2"/>
    <property type="match status" value="2"/>
</dbReference>
<dbReference type="InterPro" id="IPR011992">
    <property type="entry name" value="EF-hand-dom_pair"/>
</dbReference>
<keyword evidence="7" id="KW-0106">Calcium</keyword>
<evidence type="ECO:0000256" key="5">
    <source>
        <dbReference type="ARBA" id="ARBA00022737"/>
    </source>
</evidence>
<feature type="repeat" description="Solcar" evidence="15">
    <location>
        <begin position="426"/>
        <end position="513"/>
    </location>
</feature>
<evidence type="ECO:0000256" key="9">
    <source>
        <dbReference type="ARBA" id="ARBA00023128"/>
    </source>
</evidence>
<dbReference type="AlphaFoldDB" id="A0A1D8NGC4"/>
<dbReference type="eggNOG" id="KOG0751">
    <property type="taxonomic scope" value="Eukaryota"/>
</dbReference>
<keyword evidence="6" id="KW-0999">Mitochondrion inner membrane</keyword>
<evidence type="ECO:0000256" key="3">
    <source>
        <dbReference type="ARBA" id="ARBA00022448"/>
    </source>
</evidence>
<evidence type="ECO:0000256" key="7">
    <source>
        <dbReference type="ARBA" id="ARBA00022837"/>
    </source>
</evidence>
<accession>A0A1D8NGC4</accession>
<dbReference type="SUPFAM" id="SSF103506">
    <property type="entry name" value="Mitochondrial carrier"/>
    <property type="match status" value="1"/>
</dbReference>
<evidence type="ECO:0000313" key="18">
    <source>
        <dbReference type="Proteomes" id="UP000182444"/>
    </source>
</evidence>
<evidence type="ECO:0000256" key="13">
    <source>
        <dbReference type="ARBA" id="ARBA00073787"/>
    </source>
</evidence>
<comment type="subcellular location">
    <subcellularLocation>
        <location evidence="1">Mitochondrion inner membrane</location>
        <topology evidence="1">Multi-pass membrane protein</topology>
    </subcellularLocation>
</comment>
<dbReference type="Gene3D" id="1.10.238.10">
    <property type="entry name" value="EF-hand"/>
    <property type="match status" value="2"/>
</dbReference>
<keyword evidence="4 15" id="KW-0812">Transmembrane</keyword>
<dbReference type="KEGG" id="yli:2910224"/>
<dbReference type="FunFam" id="1.10.238.10:FF:000552">
    <property type="entry name" value="Probable mitochondrial carrier protein ARALAR1"/>
    <property type="match status" value="1"/>
</dbReference>
<keyword evidence="3" id="KW-0813">Transport</keyword>
<dbReference type="InterPro" id="IPR051028">
    <property type="entry name" value="Mito_Solute_Carrier"/>
</dbReference>
<dbReference type="SUPFAM" id="SSF47473">
    <property type="entry name" value="EF-hand"/>
    <property type="match status" value="1"/>
</dbReference>
<dbReference type="PRINTS" id="PR00926">
    <property type="entry name" value="MITOCARRIER"/>
</dbReference>
<dbReference type="OrthoDB" id="2161at2759"/>
<evidence type="ECO:0000256" key="14">
    <source>
        <dbReference type="ARBA" id="ARBA00082232"/>
    </source>
</evidence>
<protein>
    <recommendedName>
        <fullName evidence="13">Mitochondrial aspartate-glutamate transporter AGC1</fullName>
    </recommendedName>
    <alternativeName>
        <fullName evidence="14">Aspartate-glutamate carrier 1</fullName>
    </alternativeName>
</protein>
<keyword evidence="8" id="KW-1133">Transmembrane helix</keyword>
<feature type="domain" description="EF-hand" evidence="16">
    <location>
        <begin position="143"/>
        <end position="178"/>
    </location>
</feature>
<dbReference type="Pfam" id="PF13833">
    <property type="entry name" value="EF-hand_8"/>
    <property type="match status" value="1"/>
</dbReference>
<evidence type="ECO:0000256" key="2">
    <source>
        <dbReference type="ARBA" id="ARBA00006375"/>
    </source>
</evidence>
<dbReference type="Gene3D" id="1.50.40.10">
    <property type="entry name" value="Mitochondrial carrier domain"/>
    <property type="match status" value="1"/>
</dbReference>
<name>A0A1D8NGC4_YARLL</name>
<feature type="repeat" description="Solcar" evidence="15">
    <location>
        <begin position="327"/>
        <end position="418"/>
    </location>
</feature>
<proteinExistence type="inferred from homology"/>
<sequence length="677" mass="74131">MTDFASNASKSDANGAYMNIDDFVEAIAPQSEDYSKISRNSYAVLFEVADRKKTGKVTEADWNAFVSLLGQPDAEYQIAFKLFDTQRQGAVNFDDFVKTYDEHKSEDALPFDWTSKWVSLYAGKPDNRTPMSYPMFSQMLSGLLGERVRQAFGHYDPNGTGFIDRLQFEEIIRKAASHKLSDKLLNNLHVVCDAKVNGNDTNKISYAQVRALLNVIRHADLIDKLTVVATKNSPDGQVDRIQFMDAASKNTKGSLLSPLEVDILFKLSSLGDSPSLSSEKISVESFKQAFDPLWLSPEARYAKSLGKKVDAAKNALTSPHTFLGEVFESVYNFSLGAMAGAFGATVVYPIDLVKTRMQNQRASTPGQQLLYKNSWDCFKKVIAREGPRGLYSGLGPQLVGVAPEKAIKLTVNDLVRGKAADKNGNITLPWEIIAGGTAGACQVVFTNPLEIVKIRLQIQGEVAKHTDAPKRSAIWIVRNLGLVGLYKGASACLLRDVPFSAIYFPTYAHLKKDYFGEGPNHKLPIWQLLVAGAVAGMPAAYLTTPCDVIKTRLQVEARSGETSYTGLRHAFSTILREEGPAAFFKGGAARVLRSSPQFGCTLAAYEMLHNLLPLPGHGASTEAGYKVPSSSDIPQSPVHHIRSRNALKILLDIDENFGKPGTLTPERAALIPGLKKD</sequence>
<evidence type="ECO:0000256" key="8">
    <source>
        <dbReference type="ARBA" id="ARBA00022989"/>
    </source>
</evidence>
<evidence type="ECO:0000256" key="11">
    <source>
        <dbReference type="ARBA" id="ARBA00038674"/>
    </source>
</evidence>
<comment type="subunit">
    <text evidence="11">Homodimer (via N-terminus).</text>
</comment>
<dbReference type="InterPro" id="IPR018108">
    <property type="entry name" value="MCP_transmembrane"/>
</dbReference>
<dbReference type="Pfam" id="PF00153">
    <property type="entry name" value="Mito_carr"/>
    <property type="match status" value="3"/>
</dbReference>
<dbReference type="GO" id="GO:0005509">
    <property type="term" value="F:calcium ion binding"/>
    <property type="evidence" value="ECO:0007669"/>
    <property type="project" value="InterPro"/>
</dbReference>